<dbReference type="OrthoDB" id="1745253at2759"/>
<feature type="non-terminal residue" evidence="2">
    <location>
        <position position="1"/>
    </location>
</feature>
<dbReference type="AlphaFoldDB" id="A0A087G1K9"/>
<dbReference type="Pfam" id="PF14237">
    <property type="entry name" value="GYF_2"/>
    <property type="match status" value="1"/>
</dbReference>
<proteinExistence type="predicted"/>
<evidence type="ECO:0000259" key="1">
    <source>
        <dbReference type="Pfam" id="PF14237"/>
    </source>
</evidence>
<dbReference type="Proteomes" id="UP000029120">
    <property type="component" value="Unassembled WGS sequence"/>
</dbReference>
<accession>A0A087G1K9</accession>
<name>A0A087G1K9_ARAAL</name>
<dbReference type="eggNOG" id="KOG1548">
    <property type="taxonomic scope" value="Eukaryota"/>
</dbReference>
<evidence type="ECO:0000313" key="2">
    <source>
        <dbReference type="EMBL" id="KFK23761.1"/>
    </source>
</evidence>
<keyword evidence="3" id="KW-1185">Reference proteome</keyword>
<evidence type="ECO:0000313" key="3">
    <source>
        <dbReference type="Proteomes" id="UP000029120"/>
    </source>
</evidence>
<sequence length="52" mass="5817">NKWLAQMTQTMEQNGYLLGTTLVWADGRSEWQPLSAIPELMSRISGAEVHLG</sequence>
<reference evidence="3" key="1">
    <citation type="journal article" date="2015" name="Nat. Plants">
        <title>Genome expansion of Arabis alpina linked with retrotransposition and reduced symmetric DNA methylation.</title>
        <authorList>
            <person name="Willing E.M."/>
            <person name="Rawat V."/>
            <person name="Mandakova T."/>
            <person name="Maumus F."/>
            <person name="James G.V."/>
            <person name="Nordstroem K.J."/>
            <person name="Becker C."/>
            <person name="Warthmann N."/>
            <person name="Chica C."/>
            <person name="Szarzynska B."/>
            <person name="Zytnicki M."/>
            <person name="Albani M.C."/>
            <person name="Kiefer C."/>
            <person name="Bergonzi S."/>
            <person name="Castaings L."/>
            <person name="Mateos J.L."/>
            <person name="Berns M.C."/>
            <person name="Bujdoso N."/>
            <person name="Piofczyk T."/>
            <person name="de Lorenzo L."/>
            <person name="Barrero-Sicilia C."/>
            <person name="Mateos I."/>
            <person name="Piednoel M."/>
            <person name="Hagmann J."/>
            <person name="Chen-Min-Tao R."/>
            <person name="Iglesias-Fernandez R."/>
            <person name="Schuster S.C."/>
            <person name="Alonso-Blanco C."/>
            <person name="Roudier F."/>
            <person name="Carbonero P."/>
            <person name="Paz-Ares J."/>
            <person name="Davis S.J."/>
            <person name="Pecinka A."/>
            <person name="Quesneville H."/>
            <person name="Colot V."/>
            <person name="Lysak M.A."/>
            <person name="Weigel D."/>
            <person name="Coupland G."/>
            <person name="Schneeberger K."/>
        </authorList>
    </citation>
    <scope>NUCLEOTIDE SEQUENCE [LARGE SCALE GENOMIC DNA]</scope>
    <source>
        <strain evidence="3">cv. Pajares</strain>
    </source>
</reference>
<dbReference type="InterPro" id="IPR025640">
    <property type="entry name" value="GYF_2"/>
</dbReference>
<gene>
    <name evidence="2" type="ORF">AALP_AAs50395U000100</name>
</gene>
<dbReference type="Gramene" id="KFK23761">
    <property type="protein sequence ID" value="KFK23761"/>
    <property type="gene ID" value="AALP_AAs50395U000100"/>
</dbReference>
<organism evidence="2 3">
    <name type="scientific">Arabis alpina</name>
    <name type="common">Alpine rock-cress</name>
    <dbReference type="NCBI Taxonomy" id="50452"/>
    <lineage>
        <taxon>Eukaryota</taxon>
        <taxon>Viridiplantae</taxon>
        <taxon>Streptophyta</taxon>
        <taxon>Embryophyta</taxon>
        <taxon>Tracheophyta</taxon>
        <taxon>Spermatophyta</taxon>
        <taxon>Magnoliopsida</taxon>
        <taxon>eudicotyledons</taxon>
        <taxon>Gunneridae</taxon>
        <taxon>Pentapetalae</taxon>
        <taxon>rosids</taxon>
        <taxon>malvids</taxon>
        <taxon>Brassicales</taxon>
        <taxon>Brassicaceae</taxon>
        <taxon>Arabideae</taxon>
        <taxon>Arabis</taxon>
    </lineage>
</organism>
<feature type="domain" description="GYF" evidence="1">
    <location>
        <begin position="11"/>
        <end position="40"/>
    </location>
</feature>
<dbReference type="EMBL" id="KL975585">
    <property type="protein sequence ID" value="KFK23761.1"/>
    <property type="molecule type" value="Genomic_DNA"/>
</dbReference>
<protein>
    <recommendedName>
        <fullName evidence="1">GYF domain-containing protein</fullName>
    </recommendedName>
</protein>